<dbReference type="AlphaFoldDB" id="A0A1B6IJI9"/>
<feature type="non-terminal residue" evidence="1">
    <location>
        <position position="100"/>
    </location>
</feature>
<dbReference type="EMBL" id="GECU01020616">
    <property type="protein sequence ID" value="JAS87090.1"/>
    <property type="molecule type" value="Transcribed_RNA"/>
</dbReference>
<name>A0A1B6IJI9_9HEMI</name>
<accession>A0A1B6IJI9</accession>
<protein>
    <submittedName>
        <fullName evidence="1">Uncharacterized protein</fullName>
    </submittedName>
</protein>
<proteinExistence type="predicted"/>
<sequence>LGVMEPKEGIFREKSVLVPYGLTHAEPPNQVLVMNLADDKRCLQRGEVLAEVYEICELREEPTSEVEGARQEKSELEEANIDINPQLSPEKRKALLKLLT</sequence>
<reference evidence="1" key="1">
    <citation type="submission" date="2015-11" db="EMBL/GenBank/DDBJ databases">
        <title>De novo transcriptome assembly of four potential Pierce s Disease insect vectors from Arizona vineyards.</title>
        <authorList>
            <person name="Tassone E.E."/>
        </authorList>
    </citation>
    <scope>NUCLEOTIDE SEQUENCE</scope>
</reference>
<evidence type="ECO:0000313" key="1">
    <source>
        <dbReference type="EMBL" id="JAS87090.1"/>
    </source>
</evidence>
<feature type="non-terminal residue" evidence="1">
    <location>
        <position position="1"/>
    </location>
</feature>
<gene>
    <name evidence="1" type="ORF">g.58833</name>
</gene>
<organism evidence="1">
    <name type="scientific">Homalodisca liturata</name>
    <dbReference type="NCBI Taxonomy" id="320908"/>
    <lineage>
        <taxon>Eukaryota</taxon>
        <taxon>Metazoa</taxon>
        <taxon>Ecdysozoa</taxon>
        <taxon>Arthropoda</taxon>
        <taxon>Hexapoda</taxon>
        <taxon>Insecta</taxon>
        <taxon>Pterygota</taxon>
        <taxon>Neoptera</taxon>
        <taxon>Paraneoptera</taxon>
        <taxon>Hemiptera</taxon>
        <taxon>Auchenorrhyncha</taxon>
        <taxon>Membracoidea</taxon>
        <taxon>Cicadellidae</taxon>
        <taxon>Cicadellinae</taxon>
        <taxon>Proconiini</taxon>
        <taxon>Homalodisca</taxon>
    </lineage>
</organism>